<name>A0A3P4B1K5_9BURK</name>
<evidence type="ECO:0000313" key="8">
    <source>
        <dbReference type="EMBL" id="VCU69942.1"/>
    </source>
</evidence>
<evidence type="ECO:0000256" key="7">
    <source>
        <dbReference type="RuleBase" id="RU362064"/>
    </source>
</evidence>
<dbReference type="RefSeq" id="WP_124079449.1">
    <property type="nucleotide sequence ID" value="NZ_UWPJ01000016.1"/>
</dbReference>
<organism evidence="8 9">
    <name type="scientific">Pigmentiphaga humi</name>
    <dbReference type="NCBI Taxonomy" id="2478468"/>
    <lineage>
        <taxon>Bacteria</taxon>
        <taxon>Pseudomonadati</taxon>
        <taxon>Pseudomonadota</taxon>
        <taxon>Betaproteobacteria</taxon>
        <taxon>Burkholderiales</taxon>
        <taxon>Alcaligenaceae</taxon>
        <taxon>Pigmentiphaga</taxon>
    </lineage>
</organism>
<keyword evidence="8" id="KW-0969">Cilium</keyword>
<comment type="subcellular location">
    <subcellularLocation>
        <location evidence="7">Cell membrane</location>
    </subcellularLocation>
    <subcellularLocation>
        <location evidence="7">Bacterial flagellum basal body</location>
    </subcellularLocation>
</comment>
<dbReference type="AlphaFoldDB" id="A0A3P4B1K5"/>
<sequence>MMSSTSYAQTVLALIAVLALIVACAWVLRRVQRPQGGASNPLRVRGQLMVGARERIVLVEIGDTWIVTGVASGNVRQLAVLPRQEDDAPADGPADAARPDFRALLARFGKP</sequence>
<keyword evidence="1 7" id="KW-1003">Cell membrane</keyword>
<dbReference type="EMBL" id="UWPJ01000016">
    <property type="protein sequence ID" value="VCU69942.1"/>
    <property type="molecule type" value="Genomic_DNA"/>
</dbReference>
<dbReference type="GO" id="GO:0005886">
    <property type="term" value="C:plasma membrane"/>
    <property type="evidence" value="ECO:0007669"/>
    <property type="project" value="UniProtKB-SubCell"/>
</dbReference>
<dbReference type="GO" id="GO:0044781">
    <property type="term" value="P:bacterial-type flagellum organization"/>
    <property type="evidence" value="ECO:0007669"/>
    <property type="project" value="UniProtKB-UniRule"/>
</dbReference>
<dbReference type="Pfam" id="PF04347">
    <property type="entry name" value="FliO"/>
    <property type="match status" value="1"/>
</dbReference>
<keyword evidence="5 7" id="KW-0975">Bacterial flagellum</keyword>
<keyword evidence="2" id="KW-0812">Transmembrane</keyword>
<evidence type="ECO:0000256" key="5">
    <source>
        <dbReference type="ARBA" id="ARBA00023143"/>
    </source>
</evidence>
<protein>
    <recommendedName>
        <fullName evidence="7">Flagellar protein</fullName>
    </recommendedName>
</protein>
<evidence type="ECO:0000313" key="9">
    <source>
        <dbReference type="Proteomes" id="UP000277294"/>
    </source>
</evidence>
<keyword evidence="8" id="KW-0282">Flagellum</keyword>
<keyword evidence="4" id="KW-0472">Membrane</keyword>
<keyword evidence="3" id="KW-1133">Transmembrane helix</keyword>
<proteinExistence type="inferred from homology"/>
<evidence type="ECO:0000256" key="4">
    <source>
        <dbReference type="ARBA" id="ARBA00023136"/>
    </source>
</evidence>
<dbReference type="PANTHER" id="PTHR38766:SF1">
    <property type="entry name" value="FLAGELLAR PROTEIN FLIO"/>
    <property type="match status" value="1"/>
</dbReference>
<evidence type="ECO:0000256" key="3">
    <source>
        <dbReference type="ARBA" id="ARBA00022989"/>
    </source>
</evidence>
<keyword evidence="8" id="KW-0966">Cell projection</keyword>
<keyword evidence="9" id="KW-1185">Reference proteome</keyword>
<dbReference type="PANTHER" id="PTHR38766">
    <property type="entry name" value="FLAGELLAR PROTEIN FLIO"/>
    <property type="match status" value="1"/>
</dbReference>
<dbReference type="OrthoDB" id="9182371at2"/>
<accession>A0A3P4B1K5</accession>
<dbReference type="GO" id="GO:0009425">
    <property type="term" value="C:bacterial-type flagellum basal body"/>
    <property type="evidence" value="ECO:0007669"/>
    <property type="project" value="UniProtKB-SubCell"/>
</dbReference>
<evidence type="ECO:0000256" key="2">
    <source>
        <dbReference type="ARBA" id="ARBA00022692"/>
    </source>
</evidence>
<evidence type="ECO:0000256" key="1">
    <source>
        <dbReference type="ARBA" id="ARBA00022475"/>
    </source>
</evidence>
<comment type="similarity">
    <text evidence="6 7">Belongs to the FliO/MopB family.</text>
</comment>
<dbReference type="NCBIfam" id="TIGR03500">
    <property type="entry name" value="FliO_TIGR"/>
    <property type="match status" value="1"/>
</dbReference>
<gene>
    <name evidence="8" type="primary">fliO</name>
    <name evidence="8" type="ORF">PIGHUM_02007</name>
</gene>
<reference evidence="8 9" key="1">
    <citation type="submission" date="2018-10" db="EMBL/GenBank/DDBJ databases">
        <authorList>
            <person name="Criscuolo A."/>
        </authorList>
    </citation>
    <scope>NUCLEOTIDE SEQUENCE [LARGE SCALE GENOMIC DNA]</scope>
    <source>
        <strain evidence="8">DnA1</strain>
    </source>
</reference>
<dbReference type="InterPro" id="IPR052205">
    <property type="entry name" value="FliO/MopB"/>
</dbReference>
<dbReference type="InterPro" id="IPR022781">
    <property type="entry name" value="Flagellar_biosynth_FliO"/>
</dbReference>
<dbReference type="Proteomes" id="UP000277294">
    <property type="component" value="Unassembled WGS sequence"/>
</dbReference>
<evidence type="ECO:0000256" key="6">
    <source>
        <dbReference type="ARBA" id="ARBA00037937"/>
    </source>
</evidence>